<evidence type="ECO:0000259" key="6">
    <source>
        <dbReference type="Pfam" id="PF04932"/>
    </source>
</evidence>
<dbReference type="InterPro" id="IPR051533">
    <property type="entry name" value="WaaL-like"/>
</dbReference>
<dbReference type="PANTHER" id="PTHR37422:SF13">
    <property type="entry name" value="LIPOPOLYSACCHARIDE BIOSYNTHESIS PROTEIN PA4999-RELATED"/>
    <property type="match status" value="1"/>
</dbReference>
<keyword evidence="3 5" id="KW-1133">Transmembrane helix</keyword>
<proteinExistence type="predicted"/>
<feature type="transmembrane region" description="Helical" evidence="5">
    <location>
        <begin position="12"/>
        <end position="32"/>
    </location>
</feature>
<evidence type="ECO:0000256" key="2">
    <source>
        <dbReference type="ARBA" id="ARBA00022692"/>
    </source>
</evidence>
<dbReference type="EMBL" id="PCRP01000024">
    <property type="protein sequence ID" value="PIP23758.1"/>
    <property type="molecule type" value="Genomic_DNA"/>
</dbReference>
<comment type="caution">
    <text evidence="7">The sequence shown here is derived from an EMBL/GenBank/DDBJ whole genome shotgun (WGS) entry which is preliminary data.</text>
</comment>
<gene>
    <name evidence="7" type="ORF">COX36_01560</name>
</gene>
<feature type="non-terminal residue" evidence="7">
    <location>
        <position position="394"/>
    </location>
</feature>
<feature type="transmembrane region" description="Helical" evidence="5">
    <location>
        <begin position="178"/>
        <end position="196"/>
    </location>
</feature>
<feature type="transmembrane region" description="Helical" evidence="5">
    <location>
        <begin position="75"/>
        <end position="94"/>
    </location>
</feature>
<evidence type="ECO:0000256" key="3">
    <source>
        <dbReference type="ARBA" id="ARBA00022989"/>
    </source>
</evidence>
<evidence type="ECO:0000256" key="5">
    <source>
        <dbReference type="SAM" id="Phobius"/>
    </source>
</evidence>
<dbReference type="PANTHER" id="PTHR37422">
    <property type="entry name" value="TEICHURONIC ACID BIOSYNTHESIS PROTEIN TUAE"/>
    <property type="match status" value="1"/>
</dbReference>
<feature type="transmembrane region" description="Helical" evidence="5">
    <location>
        <begin position="109"/>
        <end position="127"/>
    </location>
</feature>
<organism evidence="7 8">
    <name type="scientific">Candidatus Nealsonbacteria bacterium CG23_combo_of_CG06-09_8_20_14_all_38_19</name>
    <dbReference type="NCBI Taxonomy" id="1974721"/>
    <lineage>
        <taxon>Bacteria</taxon>
        <taxon>Candidatus Nealsoniibacteriota</taxon>
    </lineage>
</organism>
<feature type="transmembrane region" description="Helical" evidence="5">
    <location>
        <begin position="357"/>
        <end position="381"/>
    </location>
</feature>
<dbReference type="InterPro" id="IPR007016">
    <property type="entry name" value="O-antigen_ligase-rel_domated"/>
</dbReference>
<keyword evidence="4 5" id="KW-0472">Membrane</keyword>
<protein>
    <recommendedName>
        <fullName evidence="6">O-antigen ligase-related domain-containing protein</fullName>
    </recommendedName>
</protein>
<evidence type="ECO:0000313" key="7">
    <source>
        <dbReference type="EMBL" id="PIP23758.1"/>
    </source>
</evidence>
<feature type="transmembrane region" description="Helical" evidence="5">
    <location>
        <begin position="44"/>
        <end position="63"/>
    </location>
</feature>
<dbReference type="Pfam" id="PF04932">
    <property type="entry name" value="Wzy_C"/>
    <property type="match status" value="1"/>
</dbReference>
<feature type="transmembrane region" description="Helical" evidence="5">
    <location>
        <begin position="203"/>
        <end position="220"/>
    </location>
</feature>
<evidence type="ECO:0000313" key="8">
    <source>
        <dbReference type="Proteomes" id="UP000230273"/>
    </source>
</evidence>
<evidence type="ECO:0000256" key="1">
    <source>
        <dbReference type="ARBA" id="ARBA00004141"/>
    </source>
</evidence>
<feature type="transmembrane region" description="Helical" evidence="5">
    <location>
        <begin position="226"/>
        <end position="244"/>
    </location>
</feature>
<feature type="transmembrane region" description="Helical" evidence="5">
    <location>
        <begin position="139"/>
        <end position="158"/>
    </location>
</feature>
<evidence type="ECO:0000256" key="4">
    <source>
        <dbReference type="ARBA" id="ARBA00023136"/>
    </source>
</evidence>
<dbReference type="AlphaFoldDB" id="A0A2G9YWY4"/>
<reference evidence="7 8" key="1">
    <citation type="submission" date="2017-09" db="EMBL/GenBank/DDBJ databases">
        <title>Depth-based differentiation of microbial function through sediment-hosted aquifers and enrichment of novel symbionts in the deep terrestrial subsurface.</title>
        <authorList>
            <person name="Probst A.J."/>
            <person name="Ladd B."/>
            <person name="Jarett J.K."/>
            <person name="Geller-Mcgrath D.E."/>
            <person name="Sieber C.M."/>
            <person name="Emerson J.B."/>
            <person name="Anantharaman K."/>
            <person name="Thomas B.C."/>
            <person name="Malmstrom R."/>
            <person name="Stieglmeier M."/>
            <person name="Klingl A."/>
            <person name="Woyke T."/>
            <person name="Ryan C.M."/>
            <person name="Banfield J.F."/>
        </authorList>
    </citation>
    <scope>NUCLEOTIDE SEQUENCE [LARGE SCALE GENOMIC DNA]</scope>
    <source>
        <strain evidence="7">CG23_combo_of_CG06-09_8_20_14_all_38_19</strain>
    </source>
</reference>
<dbReference type="Proteomes" id="UP000230273">
    <property type="component" value="Unassembled WGS sequence"/>
</dbReference>
<feature type="transmembrane region" description="Helical" evidence="5">
    <location>
        <begin position="256"/>
        <end position="273"/>
    </location>
</feature>
<sequence>MLKISSIKFEQFLLRIIRVGVFLLFLTPLVLVRSTTFPALIPKAIYFRVLVEIVFFLYVLLLLKNPKYLPKFSPLFIVILIYFEVLGFSTWKSINPERSFWGTMERMEGFINFLHIFAFYLVLVGVFRERKDWINLLRFAVLVSIPVGITGILQRMGVEYFFTNPADPRISATLGNPVFYGNYLTLVILLAFFLGITEEKTRLKFLFWLIAIYDSILLVLTATRSAWLGIFSALVFLVFCYLFFTRRKEKERQAVLFGIFILLFFSLLFLLFVKTGILPQNYLIDRYERIWYELVSLKSERFAVWKLGIAAWKDSPVFGYGLESFSYIYDKYYKSSLLEVIPESLFFDRAHNKIIDILVMSGIVGLISYLAVFAVAIFLILKNRKQQPSFFSAF</sequence>
<comment type="subcellular location">
    <subcellularLocation>
        <location evidence="1">Membrane</location>
        <topology evidence="1">Multi-pass membrane protein</topology>
    </subcellularLocation>
</comment>
<keyword evidence="2 5" id="KW-0812">Transmembrane</keyword>
<accession>A0A2G9YWY4</accession>
<feature type="domain" description="O-antigen ligase-related" evidence="6">
    <location>
        <begin position="210"/>
        <end position="370"/>
    </location>
</feature>
<dbReference type="GO" id="GO:0016020">
    <property type="term" value="C:membrane"/>
    <property type="evidence" value="ECO:0007669"/>
    <property type="project" value="UniProtKB-SubCell"/>
</dbReference>
<name>A0A2G9YWY4_9BACT</name>